<accession>A0A2U2AH86</accession>
<gene>
    <name evidence="6" type="primary">nadX</name>
    <name evidence="9" type="ORF">DC083_02205</name>
</gene>
<dbReference type="GO" id="GO:0051287">
    <property type="term" value="F:NAD binding"/>
    <property type="evidence" value="ECO:0007669"/>
    <property type="project" value="UniProtKB-UniRule"/>
</dbReference>
<keyword evidence="4 6" id="KW-0560">Oxidoreductase</keyword>
<dbReference type="OrthoDB" id="7056904at2"/>
<dbReference type="RefSeq" id="WP_109188618.1">
    <property type="nucleotide sequence ID" value="NZ_BMYA01000001.1"/>
</dbReference>
<dbReference type="InterPro" id="IPR005106">
    <property type="entry name" value="Asp/hSer_DH_NAD-bd"/>
</dbReference>
<dbReference type="InterPro" id="IPR011182">
    <property type="entry name" value="L-Asp_DH"/>
</dbReference>
<dbReference type="Gene3D" id="3.30.360.10">
    <property type="entry name" value="Dihydrodipicolinate Reductase, domain 2"/>
    <property type="match status" value="1"/>
</dbReference>
<dbReference type="PIRSF" id="PIRSF005227">
    <property type="entry name" value="Asp_dh_NAD_syn"/>
    <property type="match status" value="1"/>
</dbReference>
<name>A0A2U2AH86_9GAMM</name>
<dbReference type="Pfam" id="PF01958">
    <property type="entry name" value="Asp_DH_C"/>
    <property type="match status" value="1"/>
</dbReference>
<dbReference type="GO" id="GO:0050661">
    <property type="term" value="F:NADP binding"/>
    <property type="evidence" value="ECO:0007669"/>
    <property type="project" value="UniProtKB-UniRule"/>
</dbReference>
<dbReference type="SUPFAM" id="SSF55347">
    <property type="entry name" value="Glyceraldehyde-3-phosphate dehydrogenase-like, C-terminal domain"/>
    <property type="match status" value="1"/>
</dbReference>
<dbReference type="UniPathway" id="UPA00253">
    <property type="reaction ID" value="UER00456"/>
</dbReference>
<reference evidence="10" key="1">
    <citation type="submission" date="2018-05" db="EMBL/GenBank/DDBJ databases">
        <title>Ignatzschineria dubaiensis sp. nov., isolated from necrotic foot tissues of dromedaries (Camelus dromedarius) and associated maggots in Dubai, United Arab Emirates.</title>
        <authorList>
            <person name="Tsang C.C."/>
            <person name="Tang J.Y.M."/>
            <person name="Fong J.Y.H."/>
            <person name="Kinne J."/>
            <person name="Lee H.H."/>
            <person name="Joseph M."/>
            <person name="Jose S."/>
            <person name="Schuster R.K."/>
            <person name="Tang Y."/>
            <person name="Sivakumar S."/>
            <person name="Chen J.H.K."/>
            <person name="Teng J.L.L."/>
            <person name="Lau S.K.P."/>
            <person name="Wernery U."/>
            <person name="Woo P.C.Y."/>
        </authorList>
    </citation>
    <scope>NUCLEOTIDE SEQUENCE [LARGE SCALE GENOMIC DNA]</scope>
    <source>
        <strain evidence="10">KCTC 22644</strain>
    </source>
</reference>
<evidence type="ECO:0000256" key="4">
    <source>
        <dbReference type="ARBA" id="ARBA00023002"/>
    </source>
</evidence>
<dbReference type="SUPFAM" id="SSF51735">
    <property type="entry name" value="NAD(P)-binding Rossmann-fold domains"/>
    <property type="match status" value="1"/>
</dbReference>
<dbReference type="HAMAP" id="MF_01265">
    <property type="entry name" value="NadX"/>
    <property type="match status" value="1"/>
</dbReference>
<dbReference type="Proteomes" id="UP000245020">
    <property type="component" value="Unassembled WGS sequence"/>
</dbReference>
<feature type="active site" evidence="6">
    <location>
        <position position="216"/>
    </location>
</feature>
<protein>
    <recommendedName>
        <fullName evidence="6">L-aspartate dehydrogenase</fullName>
        <ecNumber evidence="6">1.4.1.21</ecNumber>
    </recommendedName>
</protein>
<comment type="caution">
    <text evidence="9">The sequence shown here is derived from an EMBL/GenBank/DDBJ whole genome shotgun (WGS) entry which is preliminary data.</text>
</comment>
<evidence type="ECO:0000259" key="7">
    <source>
        <dbReference type="Pfam" id="PF01958"/>
    </source>
</evidence>
<dbReference type="Pfam" id="PF03447">
    <property type="entry name" value="NAD_binding_3"/>
    <property type="match status" value="1"/>
</dbReference>
<evidence type="ECO:0000256" key="6">
    <source>
        <dbReference type="HAMAP-Rule" id="MF_01265"/>
    </source>
</evidence>
<keyword evidence="10" id="KW-1185">Reference proteome</keyword>
<dbReference type="AlphaFoldDB" id="A0A2U2AH86"/>
<feature type="domain" description="Aspartate/homoserine dehydrogenase NAD-binding" evidence="8">
    <location>
        <begin position="48"/>
        <end position="115"/>
    </location>
</feature>
<evidence type="ECO:0000256" key="3">
    <source>
        <dbReference type="ARBA" id="ARBA00022857"/>
    </source>
</evidence>
<proteinExistence type="inferred from homology"/>
<evidence type="ECO:0000259" key="8">
    <source>
        <dbReference type="Pfam" id="PF03447"/>
    </source>
</evidence>
<dbReference type="GO" id="GO:0009435">
    <property type="term" value="P:NAD+ biosynthetic process"/>
    <property type="evidence" value="ECO:0007669"/>
    <property type="project" value="UniProtKB-UniRule"/>
</dbReference>
<dbReference type="GO" id="GO:0033735">
    <property type="term" value="F:aspartate dehydrogenase [NAD(P)+] activity"/>
    <property type="evidence" value="ECO:0007669"/>
    <property type="project" value="UniProtKB-EC"/>
</dbReference>
<evidence type="ECO:0000313" key="9">
    <source>
        <dbReference type="EMBL" id="PWD82018.1"/>
    </source>
</evidence>
<dbReference type="InterPro" id="IPR020626">
    <property type="entry name" value="Asp_DH_prok"/>
</dbReference>
<keyword evidence="3 6" id="KW-0521">NADP</keyword>
<dbReference type="InterPro" id="IPR002811">
    <property type="entry name" value="Asp_DH"/>
</dbReference>
<organism evidence="9 10">
    <name type="scientific">Ignatzschineria ureiclastica</name>
    <dbReference type="NCBI Taxonomy" id="472582"/>
    <lineage>
        <taxon>Bacteria</taxon>
        <taxon>Pseudomonadati</taxon>
        <taxon>Pseudomonadota</taxon>
        <taxon>Gammaproteobacteria</taxon>
        <taxon>Cardiobacteriales</taxon>
        <taxon>Ignatzschineriaceae</taxon>
        <taxon>Ignatzschineria</taxon>
    </lineage>
</organism>
<dbReference type="EC" id="1.4.1.21" evidence="6"/>
<comment type="function">
    <text evidence="6">Specifically catalyzes the NAD or NADP-dependent dehydrogenation of L-aspartate to iminoaspartate.</text>
</comment>
<dbReference type="InterPro" id="IPR036291">
    <property type="entry name" value="NAD(P)-bd_dom_sf"/>
</dbReference>
<comment type="miscellaneous">
    <text evidence="6">The iminoaspartate product is unstable in aqueous solution and can decompose to oxaloacetate and ammonia.</text>
</comment>
<evidence type="ECO:0000256" key="1">
    <source>
        <dbReference type="ARBA" id="ARBA00008331"/>
    </source>
</evidence>
<feature type="binding site" evidence="6">
    <location>
        <position position="120"/>
    </location>
    <ligand>
        <name>NAD(+)</name>
        <dbReference type="ChEBI" id="CHEBI:57540"/>
    </ligand>
</feature>
<comment type="pathway">
    <text evidence="6">Cofactor biosynthesis; NAD(+) biosynthesis; iminoaspartate from L-aspartate (dehydrogenase route): step 1/1.</text>
</comment>
<comment type="similarity">
    <text evidence="1 6">Belongs to the L-aspartate dehydrogenase family.</text>
</comment>
<dbReference type="Gene3D" id="3.40.50.720">
    <property type="entry name" value="NAD(P)-binding Rossmann-like Domain"/>
    <property type="match status" value="1"/>
</dbReference>
<dbReference type="NCBIfam" id="NF009828">
    <property type="entry name" value="PRK13303.1-3"/>
    <property type="match status" value="1"/>
</dbReference>
<dbReference type="PANTHER" id="PTHR31873:SF6">
    <property type="entry name" value="ASPARTATE DEHYDROGENASE DOMAIN-CONTAINING PROTEIN"/>
    <property type="match status" value="1"/>
</dbReference>
<dbReference type="NCBIfam" id="NF009827">
    <property type="entry name" value="PRK13303.1-2"/>
    <property type="match status" value="1"/>
</dbReference>
<feature type="domain" description="Aspartate dehydrogenase" evidence="7">
    <location>
        <begin position="165"/>
        <end position="250"/>
    </location>
</feature>
<keyword evidence="5 6" id="KW-0520">NAD</keyword>
<comment type="catalytic activity">
    <reaction evidence="6">
        <text>L-aspartate + NAD(+) + H2O = oxaloacetate + NH4(+) + NADH + H(+)</text>
        <dbReference type="Rhea" id="RHEA:11788"/>
        <dbReference type="ChEBI" id="CHEBI:15377"/>
        <dbReference type="ChEBI" id="CHEBI:15378"/>
        <dbReference type="ChEBI" id="CHEBI:16452"/>
        <dbReference type="ChEBI" id="CHEBI:28938"/>
        <dbReference type="ChEBI" id="CHEBI:29991"/>
        <dbReference type="ChEBI" id="CHEBI:57540"/>
        <dbReference type="ChEBI" id="CHEBI:57945"/>
        <dbReference type="EC" id="1.4.1.21"/>
    </reaction>
</comment>
<feature type="binding site" evidence="6">
    <location>
        <position position="186"/>
    </location>
    <ligand>
        <name>NAD(+)</name>
        <dbReference type="ChEBI" id="CHEBI:57540"/>
    </ligand>
</feature>
<evidence type="ECO:0000313" key="10">
    <source>
        <dbReference type="Proteomes" id="UP000245020"/>
    </source>
</evidence>
<evidence type="ECO:0000256" key="2">
    <source>
        <dbReference type="ARBA" id="ARBA00022642"/>
    </source>
</evidence>
<dbReference type="EMBL" id="QEWQ01000001">
    <property type="protein sequence ID" value="PWD82018.1"/>
    <property type="molecule type" value="Genomic_DNA"/>
</dbReference>
<keyword evidence="2 6" id="KW-0662">Pyridine nucleotide biosynthesis</keyword>
<evidence type="ECO:0000256" key="5">
    <source>
        <dbReference type="ARBA" id="ARBA00023027"/>
    </source>
</evidence>
<comment type="catalytic activity">
    <reaction evidence="6">
        <text>L-aspartate + NADP(+) + H2O = oxaloacetate + NH4(+) + NADPH + H(+)</text>
        <dbReference type="Rhea" id="RHEA:11784"/>
        <dbReference type="ChEBI" id="CHEBI:15377"/>
        <dbReference type="ChEBI" id="CHEBI:15378"/>
        <dbReference type="ChEBI" id="CHEBI:16452"/>
        <dbReference type="ChEBI" id="CHEBI:28938"/>
        <dbReference type="ChEBI" id="CHEBI:29991"/>
        <dbReference type="ChEBI" id="CHEBI:57783"/>
        <dbReference type="ChEBI" id="CHEBI:58349"/>
        <dbReference type="EC" id="1.4.1.21"/>
    </reaction>
</comment>
<dbReference type="PANTHER" id="PTHR31873">
    <property type="entry name" value="L-ASPARTATE DEHYDROGENASE-RELATED"/>
    <property type="match status" value="1"/>
</dbReference>
<sequence length="263" mass="27742">MKKIVMIGYGAMAQAVMPLLPEAVKVGWLVVMPEDVAKIQTIVGDEIQVVSSVAEIIGNPDCAVEMAGQLGLKAHIFDLIAAGIDVGVISVGTFADTDFQEAVTRAAKAKGVKVAILSGAIAGIDGLASAKLAGLDSVLYQGRKNPRSWKGSYAEELIDLDQLIEATTFFRGSAREAAARFPANANVAATLALAGIGMDQTAVELIADPEMKRNQHKIIAQGTFGEMEITMMGVPLADNPKTSMLAALSVARFCRQLDEALWV</sequence>
<dbReference type="GO" id="GO:0016639">
    <property type="term" value="F:oxidoreductase activity, acting on the CH-NH2 group of donors, NAD or NADP as acceptor"/>
    <property type="evidence" value="ECO:0007669"/>
    <property type="project" value="UniProtKB-UniRule"/>
</dbReference>